<evidence type="ECO:0008006" key="4">
    <source>
        <dbReference type="Google" id="ProtNLM"/>
    </source>
</evidence>
<reference evidence="2" key="1">
    <citation type="submission" date="2020-06" db="EMBL/GenBank/DDBJ databases">
        <authorList>
            <person name="Li T."/>
            <person name="Hu X."/>
            <person name="Zhang T."/>
            <person name="Song X."/>
            <person name="Zhang H."/>
            <person name="Dai N."/>
            <person name="Sheng W."/>
            <person name="Hou X."/>
            <person name="Wei L."/>
        </authorList>
    </citation>
    <scope>NUCLEOTIDE SEQUENCE</scope>
    <source>
        <strain evidence="2">3651</strain>
        <tissue evidence="2">Leaf</tissue>
    </source>
</reference>
<dbReference type="AlphaFoldDB" id="A0AAE2CGU9"/>
<dbReference type="Proteomes" id="UP001293254">
    <property type="component" value="Unassembled WGS sequence"/>
</dbReference>
<reference evidence="2" key="2">
    <citation type="journal article" date="2024" name="Plant">
        <title>Genomic evolution and insights into agronomic trait innovations of Sesamum species.</title>
        <authorList>
            <person name="Miao H."/>
            <person name="Wang L."/>
            <person name="Qu L."/>
            <person name="Liu H."/>
            <person name="Sun Y."/>
            <person name="Le M."/>
            <person name="Wang Q."/>
            <person name="Wei S."/>
            <person name="Zheng Y."/>
            <person name="Lin W."/>
            <person name="Duan Y."/>
            <person name="Cao H."/>
            <person name="Xiong S."/>
            <person name="Wang X."/>
            <person name="Wei L."/>
            <person name="Li C."/>
            <person name="Ma Q."/>
            <person name="Ju M."/>
            <person name="Zhao R."/>
            <person name="Li G."/>
            <person name="Mu C."/>
            <person name="Tian Q."/>
            <person name="Mei H."/>
            <person name="Zhang T."/>
            <person name="Gao T."/>
            <person name="Zhang H."/>
        </authorList>
    </citation>
    <scope>NUCLEOTIDE SEQUENCE</scope>
    <source>
        <strain evidence="2">3651</strain>
    </source>
</reference>
<organism evidence="2 3">
    <name type="scientific">Sesamum alatum</name>
    <dbReference type="NCBI Taxonomy" id="300844"/>
    <lineage>
        <taxon>Eukaryota</taxon>
        <taxon>Viridiplantae</taxon>
        <taxon>Streptophyta</taxon>
        <taxon>Embryophyta</taxon>
        <taxon>Tracheophyta</taxon>
        <taxon>Spermatophyta</taxon>
        <taxon>Magnoliopsida</taxon>
        <taxon>eudicotyledons</taxon>
        <taxon>Gunneridae</taxon>
        <taxon>Pentapetalae</taxon>
        <taxon>asterids</taxon>
        <taxon>lamiids</taxon>
        <taxon>Lamiales</taxon>
        <taxon>Pedaliaceae</taxon>
        <taxon>Sesamum</taxon>
    </lineage>
</organism>
<evidence type="ECO:0000313" key="3">
    <source>
        <dbReference type="Proteomes" id="UP001293254"/>
    </source>
</evidence>
<feature type="region of interest" description="Disordered" evidence="1">
    <location>
        <begin position="90"/>
        <end position="127"/>
    </location>
</feature>
<gene>
    <name evidence="2" type="ORF">Salat_2108300</name>
</gene>
<accession>A0AAE2CGU9</accession>
<comment type="caution">
    <text evidence="2">The sequence shown here is derived from an EMBL/GenBank/DDBJ whole genome shotgun (WGS) entry which is preliminary data.</text>
</comment>
<evidence type="ECO:0000313" key="2">
    <source>
        <dbReference type="EMBL" id="KAK4421577.1"/>
    </source>
</evidence>
<sequence>MHSLNYGRRLVNAVFNFNFKYIVFKRWLDCLRLPYNTFRTMLDTPGVVWDRQSNIILAEDNNNEFVNTYRYAGEPIWKELSAIFSRGEEEEGPQGYVAISSDEGVSDGENVVEVGGDEGSDRSIISD</sequence>
<protein>
    <recommendedName>
        <fullName evidence="4">Myb/SANT-like domain-containing protein</fullName>
    </recommendedName>
</protein>
<dbReference type="EMBL" id="JACGWO010000008">
    <property type="protein sequence ID" value="KAK4421577.1"/>
    <property type="molecule type" value="Genomic_DNA"/>
</dbReference>
<evidence type="ECO:0000256" key="1">
    <source>
        <dbReference type="SAM" id="MobiDB-lite"/>
    </source>
</evidence>
<keyword evidence="3" id="KW-1185">Reference proteome</keyword>
<name>A0AAE2CGU9_9LAMI</name>
<proteinExistence type="predicted"/>